<evidence type="ECO:0000256" key="2">
    <source>
        <dbReference type="SAM" id="Phobius"/>
    </source>
</evidence>
<feature type="compositionally biased region" description="Low complexity" evidence="1">
    <location>
        <begin position="802"/>
        <end position="813"/>
    </location>
</feature>
<dbReference type="RefSeq" id="WP_305754901.1">
    <property type="nucleotide sequence ID" value="NZ_JAPCKK010000016.1"/>
</dbReference>
<feature type="transmembrane region" description="Helical" evidence="2">
    <location>
        <begin position="759"/>
        <end position="781"/>
    </location>
</feature>
<proteinExistence type="predicted"/>
<evidence type="ECO:0000313" key="6">
    <source>
        <dbReference type="Proteomes" id="UP001241848"/>
    </source>
</evidence>
<evidence type="ECO:0000313" key="5">
    <source>
        <dbReference type="EMBL" id="MDP4097290.1"/>
    </source>
</evidence>
<keyword evidence="2" id="KW-0472">Membrane</keyword>
<organism evidence="5 6">
    <name type="scientific">Paenibacillus zeirhizosphaerae</name>
    <dbReference type="NCBI Taxonomy" id="2987519"/>
    <lineage>
        <taxon>Bacteria</taxon>
        <taxon>Bacillati</taxon>
        <taxon>Bacillota</taxon>
        <taxon>Bacilli</taxon>
        <taxon>Bacillales</taxon>
        <taxon>Paenibacillaceae</taxon>
        <taxon>Paenibacillus</taxon>
    </lineage>
</organism>
<evidence type="ECO:0000259" key="4">
    <source>
        <dbReference type="Pfam" id="PF20014"/>
    </source>
</evidence>
<protein>
    <recommendedName>
        <fullName evidence="7">Glycosyltransferase</fullName>
    </recommendedName>
</protein>
<feature type="compositionally biased region" description="Low complexity" evidence="1">
    <location>
        <begin position="881"/>
        <end position="890"/>
    </location>
</feature>
<reference evidence="5 6" key="1">
    <citation type="submission" date="2022-10" db="EMBL/GenBank/DDBJ databases">
        <title>Paenibacillus description and whole genome data of maize root bacterial community.</title>
        <authorList>
            <person name="Marton D."/>
            <person name="Farkas M."/>
            <person name="Cserhati M."/>
        </authorList>
    </citation>
    <scope>NUCLEOTIDE SEQUENCE [LARGE SCALE GENOMIC DNA]</scope>
    <source>
        <strain evidence="5 6">P96</strain>
    </source>
</reference>
<sequence length="958" mass="107898">MSSLKPIQQQMYTRERQGIFRSTEGFDTIAKSRGLENNWIKKVLHPLCVYDAPAELASHGEKDEQAYPEAIHLVRAENGDVILGRSLYKASDFTGLRSAFFTHNFIIPAGYGEGSSDYKLWLNTAFEDSYDMEQGMELPELDRLPAAKIYPSLTPESVLSELQIDEQTFKKLLYAVMMSLSGRKKMYVTLNVPAGATSAAAKKLLSVLYSVIPYAFRKKLGFLTYAAEPASKKGIHLTFVTQGGLRPGDRSIEKEFVFDLPQGRILNIETEETDKPFLELIWEFVKGGESPEAFFKIADQMMNGMEFGRAFSVQAYDELSVFYRMEQGKLEWYQRNKAEMLRGLNEYLTGPEAMRRRMRLNDLFLASFDREFDAVKEGALPDPDVVKCFKDYYNADSSYIGGKLIEYLIRSLNNMYSVKRTDGVAPVYQIIDSSPTLCGAFLHKVLSTGTLMNTLFLPYANEKFTRATDVQDMLDLIRDWGRIQPELLKHSDFQKLAETAITERLSSMSLRQEAAVHFQQSVLSMLHERLGTPGEEAMLERLYEAGERFLLTEIKLQEIAPAQLRQLSFCTRPDLGPWVAKLPSRLQSLAVEFVAAYDWFADENPAPSLLMELSEQEREHVRSWAVRWLPVELQKENFARLLPAYMELSEQGSSVLNYTGLMKDVWNWAGNMELVYRFIRWTEQHTEFSSPRTGFHAEYQKSLMAFFKEEGREGLHRKSVWRRYFEQAEGPFLAFYNKAKRLTASPLMRTLRKLRKGRALLVLVIITALVAGVVTLASGVLSPEKPPETPQANVPANSTTDAEPPQQQEEAAPVQVTLPARQEGTSEGGLKLLFAFPDVVRQETFQPELIRITDPEGNKHEFTDFTLEPAPSDAPAGDGEGTLSGSETGSANGVQGDTQSGGTVNGTQENNEPAYPYKVLVTINENYPIQKGSTVEVDGGEYPITSAADSEEETAGEH</sequence>
<feature type="region of interest" description="Disordered" evidence="1">
    <location>
        <begin position="780"/>
        <end position="815"/>
    </location>
</feature>
<feature type="compositionally biased region" description="Polar residues" evidence="1">
    <location>
        <begin position="790"/>
        <end position="801"/>
    </location>
</feature>
<feature type="region of interest" description="Disordered" evidence="1">
    <location>
        <begin position="932"/>
        <end position="958"/>
    </location>
</feature>
<evidence type="ECO:0008006" key="7">
    <source>
        <dbReference type="Google" id="ProtNLM"/>
    </source>
</evidence>
<dbReference type="Pfam" id="PF20013">
    <property type="entry name" value="GAP1-N2"/>
    <property type="match status" value="1"/>
</dbReference>
<dbReference type="InterPro" id="IPR045401">
    <property type="entry name" value="GAP1-M"/>
</dbReference>
<feature type="region of interest" description="Disordered" evidence="1">
    <location>
        <begin position="865"/>
        <end position="913"/>
    </location>
</feature>
<dbReference type="Proteomes" id="UP001241848">
    <property type="component" value="Unassembled WGS sequence"/>
</dbReference>
<dbReference type="Pfam" id="PF20014">
    <property type="entry name" value="GAP1-M"/>
    <property type="match status" value="1"/>
</dbReference>
<evidence type="ECO:0000256" key="1">
    <source>
        <dbReference type="SAM" id="MobiDB-lite"/>
    </source>
</evidence>
<accession>A0ABT9FRD5</accession>
<dbReference type="EMBL" id="JAPCKK010000016">
    <property type="protein sequence ID" value="MDP4097290.1"/>
    <property type="molecule type" value="Genomic_DNA"/>
</dbReference>
<keyword evidence="2" id="KW-1133">Transmembrane helix</keyword>
<feature type="compositionally biased region" description="Acidic residues" evidence="1">
    <location>
        <begin position="949"/>
        <end position="958"/>
    </location>
</feature>
<feature type="domain" description="GTPase-associated protein 1 N-terminal" evidence="3">
    <location>
        <begin position="7"/>
        <end position="143"/>
    </location>
</feature>
<feature type="domain" description="GTPase-associated protein 1 middle" evidence="4">
    <location>
        <begin position="159"/>
        <end position="261"/>
    </location>
</feature>
<dbReference type="InterPro" id="IPR045402">
    <property type="entry name" value="GAP1-N2"/>
</dbReference>
<comment type="caution">
    <text evidence="5">The sequence shown here is derived from an EMBL/GenBank/DDBJ whole genome shotgun (WGS) entry which is preliminary data.</text>
</comment>
<name>A0ABT9FRD5_9BACL</name>
<keyword evidence="6" id="KW-1185">Reference proteome</keyword>
<gene>
    <name evidence="5" type="ORF">OIN60_10955</name>
</gene>
<feature type="compositionally biased region" description="Polar residues" evidence="1">
    <location>
        <begin position="891"/>
        <end position="911"/>
    </location>
</feature>
<evidence type="ECO:0000259" key="3">
    <source>
        <dbReference type="Pfam" id="PF20013"/>
    </source>
</evidence>
<keyword evidence="2" id="KW-0812">Transmembrane</keyword>